<comment type="caution">
    <text evidence="2">The sequence shown here is derived from an EMBL/GenBank/DDBJ whole genome shotgun (WGS) entry which is preliminary data.</text>
</comment>
<dbReference type="Proteomes" id="UP000237105">
    <property type="component" value="Unassembled WGS sequence"/>
</dbReference>
<dbReference type="EMBL" id="JXTB01000458">
    <property type="protein sequence ID" value="PON39676.1"/>
    <property type="molecule type" value="Genomic_DNA"/>
</dbReference>
<sequence>KKKKKKKKKKKLDSFSKYTISTKRAGGIIPKPISNAYGMENVIANWENLTRIPFLKILQANWAFIIAIVFTRRRRTRTGFRSLMASVNETRQHTLQGSPLPPRPFPSLPEMSEDSV</sequence>
<evidence type="ECO:0000313" key="2">
    <source>
        <dbReference type="EMBL" id="PON39676.1"/>
    </source>
</evidence>
<evidence type="ECO:0000256" key="1">
    <source>
        <dbReference type="SAM" id="MobiDB-lite"/>
    </source>
</evidence>
<evidence type="ECO:0000313" key="3">
    <source>
        <dbReference type="Proteomes" id="UP000237105"/>
    </source>
</evidence>
<organism evidence="2 3">
    <name type="scientific">Parasponia andersonii</name>
    <name type="common">Sponia andersonii</name>
    <dbReference type="NCBI Taxonomy" id="3476"/>
    <lineage>
        <taxon>Eukaryota</taxon>
        <taxon>Viridiplantae</taxon>
        <taxon>Streptophyta</taxon>
        <taxon>Embryophyta</taxon>
        <taxon>Tracheophyta</taxon>
        <taxon>Spermatophyta</taxon>
        <taxon>Magnoliopsida</taxon>
        <taxon>eudicotyledons</taxon>
        <taxon>Gunneridae</taxon>
        <taxon>Pentapetalae</taxon>
        <taxon>rosids</taxon>
        <taxon>fabids</taxon>
        <taxon>Rosales</taxon>
        <taxon>Cannabaceae</taxon>
        <taxon>Parasponia</taxon>
    </lineage>
</organism>
<dbReference type="AlphaFoldDB" id="A0A2P5ASZ5"/>
<feature type="region of interest" description="Disordered" evidence="1">
    <location>
        <begin position="90"/>
        <end position="116"/>
    </location>
</feature>
<keyword evidence="3" id="KW-1185">Reference proteome</keyword>
<gene>
    <name evidence="2" type="ORF">PanWU01x14_303160</name>
</gene>
<protein>
    <submittedName>
        <fullName evidence="2">Uncharacterized protein</fullName>
    </submittedName>
</protein>
<reference evidence="3" key="1">
    <citation type="submission" date="2016-06" db="EMBL/GenBank/DDBJ databases">
        <title>Parallel loss of symbiosis genes in relatives of nitrogen-fixing non-legume Parasponia.</title>
        <authorList>
            <person name="Van Velzen R."/>
            <person name="Holmer R."/>
            <person name="Bu F."/>
            <person name="Rutten L."/>
            <person name="Van Zeijl A."/>
            <person name="Liu W."/>
            <person name="Santuari L."/>
            <person name="Cao Q."/>
            <person name="Sharma T."/>
            <person name="Shen D."/>
            <person name="Roswanjaya Y."/>
            <person name="Wardhani T."/>
            <person name="Kalhor M.S."/>
            <person name="Jansen J."/>
            <person name="Van den Hoogen J."/>
            <person name="Gungor B."/>
            <person name="Hartog M."/>
            <person name="Hontelez J."/>
            <person name="Verver J."/>
            <person name="Yang W.-C."/>
            <person name="Schijlen E."/>
            <person name="Repin R."/>
            <person name="Schilthuizen M."/>
            <person name="Schranz E."/>
            <person name="Heidstra R."/>
            <person name="Miyata K."/>
            <person name="Fedorova E."/>
            <person name="Kohlen W."/>
            <person name="Bisseling T."/>
            <person name="Smit S."/>
            <person name="Geurts R."/>
        </authorList>
    </citation>
    <scope>NUCLEOTIDE SEQUENCE [LARGE SCALE GENOMIC DNA]</scope>
    <source>
        <strain evidence="3">cv. WU1-14</strain>
    </source>
</reference>
<name>A0A2P5ASZ5_PARAD</name>
<proteinExistence type="predicted"/>
<feature type="non-terminal residue" evidence="2">
    <location>
        <position position="1"/>
    </location>
</feature>
<accession>A0A2P5ASZ5</accession>